<evidence type="ECO:0000256" key="3">
    <source>
        <dbReference type="ARBA" id="ARBA00022741"/>
    </source>
</evidence>
<dbReference type="NCBIfam" id="NF002957">
    <property type="entry name" value="PRK03619.1"/>
    <property type="match status" value="1"/>
</dbReference>
<dbReference type="EMBL" id="JBDIME010000001">
    <property type="protein sequence ID" value="MEN2788121.1"/>
    <property type="molecule type" value="Genomic_DNA"/>
</dbReference>
<evidence type="ECO:0000256" key="2">
    <source>
        <dbReference type="ARBA" id="ARBA00022598"/>
    </source>
</evidence>
<proteinExistence type="inferred from homology"/>
<keyword evidence="6 8" id="KW-0067">ATP-binding</keyword>
<feature type="active site" evidence="8">
    <location>
        <position position="195"/>
    </location>
</feature>
<evidence type="ECO:0000256" key="8">
    <source>
        <dbReference type="HAMAP-Rule" id="MF_00421"/>
    </source>
</evidence>
<keyword evidence="4 8" id="KW-0658">Purine biosynthesis</keyword>
<keyword evidence="7 8" id="KW-0315">Glutamine amidotransferase</keyword>
<dbReference type="PIRSF" id="PIRSF001586">
    <property type="entry name" value="FGAM_synth_I"/>
    <property type="match status" value="1"/>
</dbReference>
<evidence type="ECO:0000313" key="9">
    <source>
        <dbReference type="EMBL" id="MEN2788121.1"/>
    </source>
</evidence>
<dbReference type="Gene3D" id="3.40.50.880">
    <property type="match status" value="1"/>
</dbReference>
<dbReference type="CDD" id="cd01740">
    <property type="entry name" value="GATase1_FGAR_AT"/>
    <property type="match status" value="1"/>
</dbReference>
<feature type="active site" description="Nucleophile" evidence="8">
    <location>
        <position position="87"/>
    </location>
</feature>
<dbReference type="PROSITE" id="PS51273">
    <property type="entry name" value="GATASE_TYPE_1"/>
    <property type="match status" value="1"/>
</dbReference>
<accession>A0ABU9XX45</accession>
<evidence type="ECO:0000256" key="5">
    <source>
        <dbReference type="ARBA" id="ARBA00022801"/>
    </source>
</evidence>
<dbReference type="InterPro" id="IPR029062">
    <property type="entry name" value="Class_I_gatase-like"/>
</dbReference>
<dbReference type="SMART" id="SM01211">
    <property type="entry name" value="GATase_5"/>
    <property type="match status" value="1"/>
</dbReference>
<dbReference type="HAMAP" id="MF_00421">
    <property type="entry name" value="PurQ"/>
    <property type="match status" value="1"/>
</dbReference>
<dbReference type="EC" id="3.5.1.2" evidence="8"/>
<dbReference type="InterPro" id="IPR010075">
    <property type="entry name" value="PRibForGlyAmidine_synth_PurQ"/>
</dbReference>
<dbReference type="EC" id="6.3.5.3" evidence="8"/>
<dbReference type="GO" id="GO:0004642">
    <property type="term" value="F:phosphoribosylformylglycinamidine synthase activity"/>
    <property type="evidence" value="ECO:0007669"/>
    <property type="project" value="UniProtKB-EC"/>
</dbReference>
<comment type="subcellular location">
    <subcellularLocation>
        <location evidence="8">Cytoplasm</location>
    </subcellularLocation>
</comment>
<dbReference type="PANTHER" id="PTHR47552">
    <property type="entry name" value="PHOSPHORIBOSYLFORMYLGLYCINAMIDINE SYNTHASE SUBUNIT PURQ"/>
    <property type="match status" value="1"/>
</dbReference>
<protein>
    <recommendedName>
        <fullName evidence="8">Phosphoribosylformylglycinamidine synthase subunit PurQ</fullName>
        <shortName evidence="8">FGAM synthase</shortName>
        <ecNumber evidence="8">6.3.5.3</ecNumber>
    </recommendedName>
    <alternativeName>
        <fullName evidence="8">Formylglycinamide ribonucleotide amidotransferase subunit I</fullName>
        <shortName evidence="8">FGAR amidotransferase I</shortName>
        <shortName evidence="8">FGAR-AT I</shortName>
    </alternativeName>
    <alternativeName>
        <fullName evidence="8">Glutaminase PurQ</fullName>
        <ecNumber evidence="8">3.5.1.2</ecNumber>
    </alternativeName>
    <alternativeName>
        <fullName evidence="8">Phosphoribosylformylglycinamidine synthase subunit I</fullName>
    </alternativeName>
</protein>
<reference evidence="9 10" key="1">
    <citation type="submission" date="2024-05" db="EMBL/GenBank/DDBJ databases">
        <authorList>
            <person name="Liu Q."/>
            <person name="Xin Y.-H."/>
        </authorList>
    </citation>
    <scope>NUCLEOTIDE SEQUENCE [LARGE SCALE GENOMIC DNA]</scope>
    <source>
        <strain evidence="9 10">CGMCC 1.10181</strain>
    </source>
</reference>
<keyword evidence="1 8" id="KW-0963">Cytoplasm</keyword>
<dbReference type="RefSeq" id="WP_343887692.1">
    <property type="nucleotide sequence ID" value="NZ_BAAAEH010000005.1"/>
</dbReference>
<comment type="caution">
    <text evidence="9">The sequence shown here is derived from an EMBL/GenBank/DDBJ whole genome shotgun (WGS) entry which is preliminary data.</text>
</comment>
<comment type="pathway">
    <text evidence="8">Purine metabolism; IMP biosynthesis via de novo pathway; 5-amino-1-(5-phospho-D-ribosyl)imidazole from N(2)-formyl-N(1)-(5-phospho-D-ribosyl)glycinamide: step 1/2.</text>
</comment>
<comment type="catalytic activity">
    <reaction evidence="8">
        <text>N(2)-formyl-N(1)-(5-phospho-beta-D-ribosyl)glycinamide + L-glutamine + ATP + H2O = 2-formamido-N(1)-(5-O-phospho-beta-D-ribosyl)acetamidine + L-glutamate + ADP + phosphate + H(+)</text>
        <dbReference type="Rhea" id="RHEA:17129"/>
        <dbReference type="ChEBI" id="CHEBI:15377"/>
        <dbReference type="ChEBI" id="CHEBI:15378"/>
        <dbReference type="ChEBI" id="CHEBI:29985"/>
        <dbReference type="ChEBI" id="CHEBI:30616"/>
        <dbReference type="ChEBI" id="CHEBI:43474"/>
        <dbReference type="ChEBI" id="CHEBI:58359"/>
        <dbReference type="ChEBI" id="CHEBI:147286"/>
        <dbReference type="ChEBI" id="CHEBI:147287"/>
        <dbReference type="ChEBI" id="CHEBI:456216"/>
        <dbReference type="EC" id="6.3.5.3"/>
    </reaction>
</comment>
<gene>
    <name evidence="8 9" type="primary">purQ</name>
    <name evidence="9" type="ORF">ABC974_00640</name>
</gene>
<dbReference type="Pfam" id="PF13507">
    <property type="entry name" value="GATase_5"/>
    <property type="match status" value="1"/>
</dbReference>
<evidence type="ECO:0000256" key="1">
    <source>
        <dbReference type="ARBA" id="ARBA00022490"/>
    </source>
</evidence>
<evidence type="ECO:0000256" key="7">
    <source>
        <dbReference type="ARBA" id="ARBA00022962"/>
    </source>
</evidence>
<evidence type="ECO:0000256" key="4">
    <source>
        <dbReference type="ARBA" id="ARBA00022755"/>
    </source>
</evidence>
<keyword evidence="5 8" id="KW-0378">Hydrolase</keyword>
<keyword evidence="2 8" id="KW-0436">Ligase</keyword>
<comment type="catalytic activity">
    <reaction evidence="8">
        <text>L-glutamine + H2O = L-glutamate + NH4(+)</text>
        <dbReference type="Rhea" id="RHEA:15889"/>
        <dbReference type="ChEBI" id="CHEBI:15377"/>
        <dbReference type="ChEBI" id="CHEBI:28938"/>
        <dbReference type="ChEBI" id="CHEBI:29985"/>
        <dbReference type="ChEBI" id="CHEBI:58359"/>
        <dbReference type="EC" id="3.5.1.2"/>
    </reaction>
</comment>
<evidence type="ECO:0000256" key="6">
    <source>
        <dbReference type="ARBA" id="ARBA00022840"/>
    </source>
</evidence>
<name>A0ABU9XX45_9SPHN</name>
<dbReference type="GO" id="GO:0004359">
    <property type="term" value="F:glutaminase activity"/>
    <property type="evidence" value="ECO:0007669"/>
    <property type="project" value="UniProtKB-EC"/>
</dbReference>
<organism evidence="9 10">
    <name type="scientific">Sphingomonas oligophenolica</name>
    <dbReference type="NCBI Taxonomy" id="301154"/>
    <lineage>
        <taxon>Bacteria</taxon>
        <taxon>Pseudomonadati</taxon>
        <taxon>Pseudomonadota</taxon>
        <taxon>Alphaproteobacteria</taxon>
        <taxon>Sphingomonadales</taxon>
        <taxon>Sphingomonadaceae</taxon>
        <taxon>Sphingomonas</taxon>
    </lineage>
</organism>
<dbReference type="Proteomes" id="UP001419910">
    <property type="component" value="Unassembled WGS sequence"/>
</dbReference>
<comment type="function">
    <text evidence="8">Part of the phosphoribosylformylglycinamidine synthase complex involved in the purines biosynthetic pathway. Catalyzes the ATP-dependent conversion of formylglycinamide ribonucleotide (FGAR) and glutamine to yield formylglycinamidine ribonucleotide (FGAM) and glutamate. The FGAM synthase complex is composed of three subunits. PurQ produces an ammonia molecule by converting glutamine to glutamate. PurL transfers the ammonia molecule to FGAR to form FGAM in an ATP-dependent manner. PurS interacts with PurQ and PurL and is thought to assist in the transfer of the ammonia molecule from PurQ to PurL.</text>
</comment>
<dbReference type="PANTHER" id="PTHR47552:SF1">
    <property type="entry name" value="PHOSPHORIBOSYLFORMYLGLYCINAMIDINE SYNTHASE SUBUNIT PURQ"/>
    <property type="match status" value="1"/>
</dbReference>
<feature type="active site" evidence="8">
    <location>
        <position position="197"/>
    </location>
</feature>
<dbReference type="SUPFAM" id="SSF52317">
    <property type="entry name" value="Class I glutamine amidotransferase-like"/>
    <property type="match status" value="1"/>
</dbReference>
<comment type="subunit">
    <text evidence="8">Part of the FGAM synthase complex composed of 1 PurL, 1 PurQ and 2 PurS subunits.</text>
</comment>
<keyword evidence="3 8" id="KW-0547">Nucleotide-binding</keyword>
<dbReference type="NCBIfam" id="TIGR01737">
    <property type="entry name" value="FGAM_synth_I"/>
    <property type="match status" value="1"/>
</dbReference>
<keyword evidence="10" id="KW-1185">Reference proteome</keyword>
<evidence type="ECO:0000313" key="10">
    <source>
        <dbReference type="Proteomes" id="UP001419910"/>
    </source>
</evidence>
<sequence length="222" mass="23160">MKTAVIVFPGSNCDRDIAVALEAVTGTKPAMVWHAETALPGGIGLVALPGGFSYGDYLRSGAVAARSPIMAAVINAAERGLPVLGICNGFQVLTEAGLLPGALMRNEGLNFVCRDVALTVANAQSAFTSRYGQGETITIPVAHHDGNYFADAETLDRLEGEGRVAFRYVGEVNGSARRIAGVLNSAGNVLGMMPHPERRIEAAHGGVDGRRLFEGLLETVGA</sequence>